<dbReference type="OrthoDB" id="4872947at2"/>
<evidence type="ECO:0000256" key="5">
    <source>
        <dbReference type="SAM" id="MobiDB-lite"/>
    </source>
</evidence>
<dbReference type="GO" id="GO:0008234">
    <property type="term" value="F:cysteine-type peptidase activity"/>
    <property type="evidence" value="ECO:0007669"/>
    <property type="project" value="UniProtKB-KW"/>
</dbReference>
<dbReference type="Gene3D" id="3.90.1720.10">
    <property type="entry name" value="endopeptidase domain like (from Nostoc punctiforme)"/>
    <property type="match status" value="1"/>
</dbReference>
<dbReference type="PROSITE" id="PS51935">
    <property type="entry name" value="NLPC_P60"/>
    <property type="match status" value="1"/>
</dbReference>
<dbReference type="InterPro" id="IPR038765">
    <property type="entry name" value="Papain-like_cys_pep_sf"/>
</dbReference>
<comment type="caution">
    <text evidence="7">The sequence shown here is derived from an EMBL/GenBank/DDBJ whole genome shotgun (WGS) entry which is preliminary data.</text>
</comment>
<name>A0A5N8XHK5_9ACTN</name>
<dbReference type="SUPFAM" id="SSF54001">
    <property type="entry name" value="Cysteine proteinases"/>
    <property type="match status" value="1"/>
</dbReference>
<comment type="similarity">
    <text evidence="1">Belongs to the peptidase C40 family.</text>
</comment>
<evidence type="ECO:0000256" key="3">
    <source>
        <dbReference type="ARBA" id="ARBA00022801"/>
    </source>
</evidence>
<dbReference type="GO" id="GO:0006508">
    <property type="term" value="P:proteolysis"/>
    <property type="evidence" value="ECO:0007669"/>
    <property type="project" value="UniProtKB-KW"/>
</dbReference>
<evidence type="ECO:0000259" key="6">
    <source>
        <dbReference type="PROSITE" id="PS51935"/>
    </source>
</evidence>
<keyword evidence="3" id="KW-0378">Hydrolase</keyword>
<evidence type="ECO:0000256" key="4">
    <source>
        <dbReference type="ARBA" id="ARBA00022807"/>
    </source>
</evidence>
<keyword evidence="2" id="KW-0645">Protease</keyword>
<reference evidence="7 8" key="1">
    <citation type="submission" date="2019-07" db="EMBL/GenBank/DDBJ databases">
        <title>New species of Amycolatopsis and Streptomyces.</title>
        <authorList>
            <person name="Duangmal K."/>
            <person name="Teo W.F.A."/>
            <person name="Lipun K."/>
        </authorList>
    </citation>
    <scope>NUCLEOTIDE SEQUENCE [LARGE SCALE GENOMIC DNA]</scope>
    <source>
        <strain evidence="7 8">NBRC 106415</strain>
    </source>
</reference>
<dbReference type="Gene3D" id="2.60.120.560">
    <property type="entry name" value="Exo-inulinase, domain 1"/>
    <property type="match status" value="1"/>
</dbReference>
<keyword evidence="4" id="KW-0788">Thiol protease</keyword>
<proteinExistence type="inferred from homology"/>
<organism evidence="7 8">
    <name type="scientific">Streptomyces spongiae</name>
    <dbReference type="NCBI Taxonomy" id="565072"/>
    <lineage>
        <taxon>Bacteria</taxon>
        <taxon>Bacillati</taxon>
        <taxon>Actinomycetota</taxon>
        <taxon>Actinomycetes</taxon>
        <taxon>Kitasatosporales</taxon>
        <taxon>Streptomycetaceae</taxon>
        <taxon>Streptomyces</taxon>
    </lineage>
</organism>
<accession>A0A5N8XHK5</accession>
<gene>
    <name evidence="7" type="ORF">FNH08_17955</name>
</gene>
<dbReference type="AlphaFoldDB" id="A0A5N8XHK5"/>
<feature type="domain" description="NlpC/P60" evidence="6">
    <location>
        <begin position="328"/>
        <end position="493"/>
    </location>
</feature>
<evidence type="ECO:0000313" key="8">
    <source>
        <dbReference type="Proteomes" id="UP000400924"/>
    </source>
</evidence>
<keyword evidence="8" id="KW-1185">Reference proteome</keyword>
<protein>
    <submittedName>
        <fullName evidence="7">NlpC/P60 family protein</fullName>
    </submittedName>
</protein>
<evidence type="ECO:0000256" key="1">
    <source>
        <dbReference type="ARBA" id="ARBA00007074"/>
    </source>
</evidence>
<evidence type="ECO:0000256" key="2">
    <source>
        <dbReference type="ARBA" id="ARBA00022670"/>
    </source>
</evidence>
<dbReference type="InterPro" id="IPR000064">
    <property type="entry name" value="NLP_P60_dom"/>
</dbReference>
<evidence type="ECO:0000313" key="7">
    <source>
        <dbReference type="EMBL" id="MPY58983.1"/>
    </source>
</evidence>
<dbReference type="Proteomes" id="UP000400924">
    <property type="component" value="Unassembled WGS sequence"/>
</dbReference>
<feature type="region of interest" description="Disordered" evidence="5">
    <location>
        <begin position="453"/>
        <end position="473"/>
    </location>
</feature>
<dbReference type="EMBL" id="VJZC01000114">
    <property type="protein sequence ID" value="MPY58983.1"/>
    <property type="molecule type" value="Genomic_DNA"/>
</dbReference>
<dbReference type="Pfam" id="PF00877">
    <property type="entry name" value="NLPC_P60"/>
    <property type="match status" value="1"/>
</dbReference>
<sequence>MPALLEVADSHGWLATLTQGARTVTVRGPRRWLTEQKKPFTDEFERTPATGWGASPGGGVWTTVNGADTDYRIEDGRGVIELTATNASRHAVLTSSEDVADLKATAVFGFDKAPAGASASLALSFAIVDVNNHYRARLNVTAAGAVQLSLEMEKANDVTVLGAAQQVGTGFTASDRWCVQVEKQGDALRARAWRKGTPEPSDWQHSEKDPTFTSGRVGVRALASSGNTQVPLRALVDEFAVESAYWAKPPVVAHETWVRVLPEPFDGGWTDAMEQRIRGWAADTSPDALTYGAMFLPGGTPVRSSVLGGAQVLGEAGYGPRKADGTRREGADFHEYMGLEWTFPNGEKMPYAGDQWERNLDCSGLVRMVYGHHMGLPLVYDRDHDGVNLPRLSKDLATSGPGVVVARGTTTAPSLEGLRVGDIVCFDATDDATEEDGVIDHVGIYVGKDEEGDPRFLSSRKTPNGPTIADLGGPSTLNGTGLYARTLRVIRRF</sequence>